<evidence type="ECO:0000256" key="5">
    <source>
        <dbReference type="SAM" id="MobiDB-lite"/>
    </source>
</evidence>
<feature type="transmembrane region" description="Helical" evidence="6">
    <location>
        <begin position="635"/>
        <end position="655"/>
    </location>
</feature>
<comment type="subcellular location">
    <subcellularLocation>
        <location evidence="1">Membrane</location>
        <topology evidence="1">Multi-pass membrane protein</topology>
    </subcellularLocation>
</comment>
<feature type="transmembrane region" description="Helical" evidence="6">
    <location>
        <begin position="717"/>
        <end position="733"/>
    </location>
</feature>
<feature type="transmembrane region" description="Helical" evidence="6">
    <location>
        <begin position="185"/>
        <end position="203"/>
    </location>
</feature>
<dbReference type="STRING" id="113226.A0A139IV90"/>
<feature type="domain" description="Putative ER transporter 6TM N-terminal" evidence="8">
    <location>
        <begin position="145"/>
        <end position="422"/>
    </location>
</feature>
<evidence type="ECO:0000259" key="8">
    <source>
        <dbReference type="Pfam" id="PF10337"/>
    </source>
</evidence>
<evidence type="ECO:0000256" key="2">
    <source>
        <dbReference type="ARBA" id="ARBA00022692"/>
    </source>
</evidence>
<feature type="transmembrane region" description="Helical" evidence="6">
    <location>
        <begin position="667"/>
        <end position="683"/>
    </location>
</feature>
<keyword evidence="2 6" id="KW-0812">Transmembrane</keyword>
<evidence type="ECO:0000259" key="9">
    <source>
        <dbReference type="Pfam" id="PF13515"/>
    </source>
</evidence>
<accession>A0A139IV90</accession>
<dbReference type="PANTHER" id="PTHR37994:SF4">
    <property type="entry name" value="ER TRANSPORTER 6TM N-TERMINAL DOMAIN-CONTAINING PROTEIN-RELATED"/>
    <property type="match status" value="1"/>
</dbReference>
<organism evidence="10 11">
    <name type="scientific">Pseudocercospora musae</name>
    <dbReference type="NCBI Taxonomy" id="113226"/>
    <lineage>
        <taxon>Eukaryota</taxon>
        <taxon>Fungi</taxon>
        <taxon>Dikarya</taxon>
        <taxon>Ascomycota</taxon>
        <taxon>Pezizomycotina</taxon>
        <taxon>Dothideomycetes</taxon>
        <taxon>Dothideomycetidae</taxon>
        <taxon>Mycosphaerellales</taxon>
        <taxon>Mycosphaerellaceae</taxon>
        <taxon>Pseudocercospora</taxon>
    </lineage>
</organism>
<name>A0A139IV90_9PEZI</name>
<keyword evidence="4 6" id="KW-0472">Membrane</keyword>
<dbReference type="Pfam" id="PF10334">
    <property type="entry name" value="BRE4"/>
    <property type="match status" value="1"/>
</dbReference>
<feature type="domain" description="DUF2421" evidence="7">
    <location>
        <begin position="802"/>
        <end position="1032"/>
    </location>
</feature>
<dbReference type="PANTHER" id="PTHR37994">
    <property type="entry name" value="ARAE_2_N DOMAIN-CONTAINING PROTEIN-RELATED"/>
    <property type="match status" value="1"/>
</dbReference>
<feature type="domain" description="Integral membrane bound transporter" evidence="9">
    <location>
        <begin position="662"/>
        <end position="798"/>
    </location>
</feature>
<dbReference type="InterPro" id="IPR018820">
    <property type="entry name" value="BRE4-related_DUF2421"/>
</dbReference>
<feature type="region of interest" description="Disordered" evidence="5">
    <location>
        <begin position="1"/>
        <end position="53"/>
    </location>
</feature>
<dbReference type="Pfam" id="PF13515">
    <property type="entry name" value="FUSC_2"/>
    <property type="match status" value="1"/>
</dbReference>
<feature type="transmembrane region" description="Helical" evidence="6">
    <location>
        <begin position="124"/>
        <end position="143"/>
    </location>
</feature>
<feature type="compositionally biased region" description="Basic and acidic residues" evidence="5">
    <location>
        <begin position="436"/>
        <end position="451"/>
    </location>
</feature>
<evidence type="ECO:0000256" key="6">
    <source>
        <dbReference type="SAM" id="Phobius"/>
    </source>
</evidence>
<feature type="region of interest" description="Disordered" evidence="5">
    <location>
        <begin position="434"/>
        <end position="454"/>
    </location>
</feature>
<dbReference type="GO" id="GO:0016020">
    <property type="term" value="C:membrane"/>
    <property type="evidence" value="ECO:0007669"/>
    <property type="project" value="UniProtKB-SubCell"/>
</dbReference>
<comment type="caution">
    <text evidence="10">The sequence shown here is derived from an EMBL/GenBank/DDBJ whole genome shotgun (WGS) entry which is preliminary data.</text>
</comment>
<reference evidence="10 11" key="1">
    <citation type="submission" date="2015-07" db="EMBL/GenBank/DDBJ databases">
        <title>Comparative genomics of the Sigatoka disease complex on banana suggests a link between parallel evolutionary changes in Pseudocercospora fijiensis and Pseudocercospora eumusae and increased virulence on the banana host.</title>
        <authorList>
            <person name="Chang T.-C."/>
            <person name="Salvucci A."/>
            <person name="Crous P.W."/>
            <person name="Stergiopoulos I."/>
        </authorList>
    </citation>
    <scope>NUCLEOTIDE SEQUENCE [LARGE SCALE GENOMIC DNA]</scope>
    <source>
        <strain evidence="10 11">CBS 116634</strain>
    </source>
</reference>
<evidence type="ECO:0000259" key="7">
    <source>
        <dbReference type="Pfam" id="PF10334"/>
    </source>
</evidence>
<feature type="transmembrane region" description="Helical" evidence="6">
    <location>
        <begin position="215"/>
        <end position="238"/>
    </location>
</feature>
<feature type="transmembrane region" description="Helical" evidence="6">
    <location>
        <begin position="96"/>
        <end position="115"/>
    </location>
</feature>
<feature type="transmembrane region" description="Helical" evidence="6">
    <location>
        <begin position="739"/>
        <end position="757"/>
    </location>
</feature>
<feature type="transmembrane region" description="Helical" evidence="6">
    <location>
        <begin position="689"/>
        <end position="710"/>
    </location>
</feature>
<feature type="compositionally biased region" description="Basic and acidic residues" evidence="5">
    <location>
        <begin position="35"/>
        <end position="48"/>
    </location>
</feature>
<feature type="transmembrane region" description="Helical" evidence="6">
    <location>
        <begin position="777"/>
        <end position="799"/>
    </location>
</feature>
<evidence type="ECO:0000313" key="10">
    <source>
        <dbReference type="EMBL" id="KXT18560.1"/>
    </source>
</evidence>
<dbReference type="OrthoDB" id="2274698at2759"/>
<proteinExistence type="predicted"/>
<keyword evidence="3 6" id="KW-1133">Transmembrane helix</keyword>
<dbReference type="InterPro" id="IPR049453">
    <property type="entry name" value="Memb_transporter_dom"/>
</dbReference>
<keyword evidence="11" id="KW-1185">Reference proteome</keyword>
<feature type="transmembrane region" description="Helical" evidence="6">
    <location>
        <begin position="155"/>
        <end position="178"/>
    </location>
</feature>
<dbReference type="Proteomes" id="UP000073492">
    <property type="component" value="Unassembled WGS sequence"/>
</dbReference>
<dbReference type="Pfam" id="PF10337">
    <property type="entry name" value="ArAE_2_N"/>
    <property type="match status" value="1"/>
</dbReference>
<evidence type="ECO:0000256" key="3">
    <source>
        <dbReference type="ARBA" id="ARBA00022989"/>
    </source>
</evidence>
<dbReference type="AlphaFoldDB" id="A0A139IV90"/>
<protein>
    <recommendedName>
        <fullName evidence="12">ER transporter 6TM N-terminal domain-containing protein</fullName>
    </recommendedName>
</protein>
<evidence type="ECO:0000313" key="11">
    <source>
        <dbReference type="Proteomes" id="UP000073492"/>
    </source>
</evidence>
<evidence type="ECO:0008006" key="12">
    <source>
        <dbReference type="Google" id="ProtNLM"/>
    </source>
</evidence>
<feature type="compositionally biased region" description="Low complexity" evidence="5">
    <location>
        <begin position="9"/>
        <end position="21"/>
    </location>
</feature>
<gene>
    <name evidence="10" type="ORF">AC579_2295</name>
</gene>
<dbReference type="InterPro" id="IPR018823">
    <property type="entry name" value="ArAE_2_N"/>
</dbReference>
<sequence>MERVESRRTTSSGSAGTEGPSNGVSKARTHTGSTIEERMEAKPEDSEPKQSSFSSKVKTIWSQYGVDQRTYMTMFKSSIAPTITLAAFQATSWADYYTTLGYLPIIMTVLTVVIMPRAKFLQTLLVNILLLCIGCSVSLLAMYCCVQARNGDTSSYNSSASAVAGVWLVFQIFCISVLRAKLPQYNIPCIMWAVFANVAMTYGPQWPTMAYANSFALKLFIGILTGFGIGAGVSLLIFPVNSREVVFKGMTAYIASLREALKANLAYMHALEREDMFAAQPTNTNGEKLPKSPEAKVFKQKMQALAALHGKMSTDMPFAKREVALGKLGPDDIQEVFRLIRGVMVPTIGLSCMADIFVRIAEDRGWDRDVDLADATLDDAHNELEKMRIEAINEWHELMRHLSQPFDHITQTIDEGLEHVRIVLQLGPKKTWKNTGKQDVEAEGTDPKPGDKGFTSVFERRSIEFVESKKTMLRGWCKLHGIELPGNFFEDPDRADFEAPEWMNEGMLSDPHKRLRRQLFLCLYIEFLLISAAKRTLYLIRAVEQYRDNGKLGRKRIVVPGWKRLRKWAISLFNGNEDASGDSNDDMTSEGHRAQVYLGDAYRKRKDPEHLPPANAFERGGEVLRKIAHFFASPAAAFGLRASAATMTIAIVCYLRETQAFYTKERLFWAQIMVSIAMSPSAGQSLRNFFLRAGGTFLALIAAWVAWYIVDEKTGGIIVFYFVTMHIGAYIMLKYPAYIPVGVIFQITVSLMIGYELQVRKLGVERATSNGQAYYPIYELGPIRLATVCGGLFVGWIWTWFPYPITERNQLRRQLGSALYLLANYYSVMHEIVRMRLRNETGDMTLKDSPGSRLEKARNKLYAKANLTLSSLRAQTQFLKFDIPIGGKFPREQYQGLINQLQSVLNFMSLVSLASYSFQELRQEGEEQHGLAWVHQFEKLIGQANYTSEQVTTLLVLLSASIIGEQPLPPYVKVPEPYTLGQKLDEMDNKLLSVRHIAEPGYASFAVIQLGTRFIHDDLRRLVAGVKQLVGELDFSYHIVSTTDPDREQSEETLVYTRTRTESGTMDRTRTKQD</sequence>
<dbReference type="EMBL" id="LFZO01000006">
    <property type="protein sequence ID" value="KXT18560.1"/>
    <property type="molecule type" value="Genomic_DNA"/>
</dbReference>
<evidence type="ECO:0000256" key="4">
    <source>
        <dbReference type="ARBA" id="ARBA00023136"/>
    </source>
</evidence>
<evidence type="ECO:0000256" key="1">
    <source>
        <dbReference type="ARBA" id="ARBA00004141"/>
    </source>
</evidence>